<dbReference type="SMART" id="SM00283">
    <property type="entry name" value="MA"/>
    <property type="match status" value="1"/>
</dbReference>
<feature type="domain" description="HAMP" evidence="9">
    <location>
        <begin position="345"/>
        <end position="397"/>
    </location>
</feature>
<dbReference type="RefSeq" id="WP_181538162.1">
    <property type="nucleotide sequence ID" value="NZ_JACDUU010000006.1"/>
</dbReference>
<dbReference type="EMBL" id="JACDUU010000006">
    <property type="protein sequence ID" value="MBA2872404.1"/>
    <property type="molecule type" value="Genomic_DNA"/>
</dbReference>
<keyword evidence="7" id="KW-0812">Transmembrane</keyword>
<dbReference type="Gene3D" id="6.10.340.10">
    <property type="match status" value="1"/>
</dbReference>
<dbReference type="AlphaFoldDB" id="A0A7V9Z1L8"/>
<dbReference type="CDD" id="cd06225">
    <property type="entry name" value="HAMP"/>
    <property type="match status" value="1"/>
</dbReference>
<keyword evidence="3 7" id="KW-0472">Membrane</keyword>
<dbReference type="PANTHER" id="PTHR32089:SF112">
    <property type="entry name" value="LYSOZYME-LIKE PROTEIN-RELATED"/>
    <property type="match status" value="1"/>
</dbReference>
<evidence type="ECO:0000256" key="5">
    <source>
        <dbReference type="ARBA" id="ARBA00029447"/>
    </source>
</evidence>
<dbReference type="PROSITE" id="PS50885">
    <property type="entry name" value="HAMP"/>
    <property type="match status" value="1"/>
</dbReference>
<dbReference type="Pfam" id="PF00015">
    <property type="entry name" value="MCPsignal"/>
    <property type="match status" value="1"/>
</dbReference>
<keyword evidence="4 6" id="KW-0807">Transducer</keyword>
<gene>
    <name evidence="10" type="ORF">HNQ85_002713</name>
</gene>
<feature type="transmembrane region" description="Helical" evidence="7">
    <location>
        <begin position="323"/>
        <end position="344"/>
    </location>
</feature>
<sequence>MKQVFNPAALLLNHLKFSKKFMFLFIIFIISLGTIGSFYIRSLEQKTNFVEKERIGLLYIENFLNSLYALQKHREYSVVYLAGDSSVEPKLKATEKGINETVKRIQAIHKQNKDLFSVSEQWKTFEESWKQIEQNWSTFTTDETVKRHNIIINDLTLLMMMIADRSNLTLDNNIDNNYLVRLIVDKVPYVTELIGATQALASEIAINKKIDENEKAKLTYLLNSLDSSIISLNNSTVSIFNENKTMNEKFSQYKDAVMTETIAISNVIDSEFLQTTTISAEPNMIYDKTNGAHEQLFKTAQFGIDILKKAINQEYNSLNADKWKTIAVIVIVSIIIVYLFTVFYRSIRDHIDLIETMTEQAAKGDLTVRMNVHTKDEFAQIAASFNSLIESFRDIISANQQLVEEVSASSQELTAITEETMQATSQVAATMEEVAVGTGKQLHYAKQNTHAIQSLMKDTHYISDRAKQVASSSVEMNNEAAKGTASVHEMIGQMRSVNELVSQSTQLIRSLYERSNNIGQMTQMITTIAEQTNLLALNAAIEAARAGEHGKGFAVVANEVRKLAEQSSQSAKHIHMLLSKIQKDTSQSMAAMEHVLQETQKGVMVANDTGTIFEKILEATHEVTEQINDVSSRLTWMETSLQRIVSTIHETENISQQSEQQTQGVAAASEQLLASMQEISSSVQSLNDKAQDLFQAIEQFKL</sequence>
<keyword evidence="7" id="KW-1133">Transmembrane helix</keyword>
<dbReference type="InterPro" id="IPR003660">
    <property type="entry name" value="HAMP_dom"/>
</dbReference>
<comment type="subcellular location">
    <subcellularLocation>
        <location evidence="1">Cell membrane</location>
    </subcellularLocation>
</comment>
<evidence type="ECO:0000259" key="8">
    <source>
        <dbReference type="PROSITE" id="PS50111"/>
    </source>
</evidence>
<dbReference type="SUPFAM" id="SSF58104">
    <property type="entry name" value="Methyl-accepting chemotaxis protein (MCP) signaling domain"/>
    <property type="match status" value="1"/>
</dbReference>
<dbReference type="GO" id="GO:0005886">
    <property type="term" value="C:plasma membrane"/>
    <property type="evidence" value="ECO:0007669"/>
    <property type="project" value="UniProtKB-SubCell"/>
</dbReference>
<dbReference type="GO" id="GO:0007165">
    <property type="term" value="P:signal transduction"/>
    <property type="evidence" value="ECO:0007669"/>
    <property type="project" value="UniProtKB-KW"/>
</dbReference>
<evidence type="ECO:0000256" key="6">
    <source>
        <dbReference type="PROSITE-ProRule" id="PRU00284"/>
    </source>
</evidence>
<evidence type="ECO:0000256" key="4">
    <source>
        <dbReference type="ARBA" id="ARBA00023224"/>
    </source>
</evidence>
<dbReference type="PANTHER" id="PTHR32089">
    <property type="entry name" value="METHYL-ACCEPTING CHEMOTAXIS PROTEIN MCPB"/>
    <property type="match status" value="1"/>
</dbReference>
<dbReference type="PROSITE" id="PS50111">
    <property type="entry name" value="CHEMOTAXIS_TRANSDUC_2"/>
    <property type="match status" value="1"/>
</dbReference>
<evidence type="ECO:0000313" key="10">
    <source>
        <dbReference type="EMBL" id="MBA2872404.1"/>
    </source>
</evidence>
<dbReference type="Proteomes" id="UP000580891">
    <property type="component" value="Unassembled WGS sequence"/>
</dbReference>
<dbReference type="SMART" id="SM00304">
    <property type="entry name" value="HAMP"/>
    <property type="match status" value="1"/>
</dbReference>
<feature type="transmembrane region" description="Helical" evidence="7">
    <location>
        <begin position="21"/>
        <end position="40"/>
    </location>
</feature>
<dbReference type="Pfam" id="PF00672">
    <property type="entry name" value="HAMP"/>
    <property type="match status" value="1"/>
</dbReference>
<dbReference type="Gene3D" id="1.10.287.950">
    <property type="entry name" value="Methyl-accepting chemotaxis protein"/>
    <property type="match status" value="1"/>
</dbReference>
<evidence type="ECO:0000256" key="1">
    <source>
        <dbReference type="ARBA" id="ARBA00004236"/>
    </source>
</evidence>
<protein>
    <submittedName>
        <fullName evidence="10">Methyl-accepting chemotaxis protein</fullName>
    </submittedName>
</protein>
<evidence type="ECO:0000256" key="3">
    <source>
        <dbReference type="ARBA" id="ARBA00023136"/>
    </source>
</evidence>
<keyword evidence="2" id="KW-1003">Cell membrane</keyword>
<evidence type="ECO:0000256" key="2">
    <source>
        <dbReference type="ARBA" id="ARBA00022475"/>
    </source>
</evidence>
<proteinExistence type="inferred from homology"/>
<evidence type="ECO:0000313" key="11">
    <source>
        <dbReference type="Proteomes" id="UP000580891"/>
    </source>
</evidence>
<comment type="caution">
    <text evidence="10">The sequence shown here is derived from an EMBL/GenBank/DDBJ whole genome shotgun (WGS) entry which is preliminary data.</text>
</comment>
<feature type="domain" description="Methyl-accepting transducer" evidence="8">
    <location>
        <begin position="416"/>
        <end position="673"/>
    </location>
</feature>
<accession>A0A7V9Z1L8</accession>
<dbReference type="InterPro" id="IPR004089">
    <property type="entry name" value="MCPsignal_dom"/>
</dbReference>
<reference evidence="10 11" key="1">
    <citation type="submission" date="2020-07" db="EMBL/GenBank/DDBJ databases">
        <title>Genomic Encyclopedia of Type Strains, Phase IV (KMG-IV): sequencing the most valuable type-strain genomes for metagenomic binning, comparative biology and taxonomic classification.</title>
        <authorList>
            <person name="Goeker M."/>
        </authorList>
    </citation>
    <scope>NUCLEOTIDE SEQUENCE [LARGE SCALE GENOMIC DNA]</scope>
    <source>
        <strain evidence="10 11">DSM 25220</strain>
    </source>
</reference>
<keyword evidence="11" id="KW-1185">Reference proteome</keyword>
<evidence type="ECO:0000259" key="9">
    <source>
        <dbReference type="PROSITE" id="PS50885"/>
    </source>
</evidence>
<organism evidence="10 11">
    <name type="scientific">[Anoxybacillus] calidus</name>
    <dbReference type="NCBI Taxonomy" id="575178"/>
    <lineage>
        <taxon>Bacteria</taxon>
        <taxon>Bacillati</taxon>
        <taxon>Bacillota</taxon>
        <taxon>Bacilli</taxon>
        <taxon>Bacillales</taxon>
        <taxon>Anoxybacillaceae</taxon>
        <taxon>Paranoxybacillus</taxon>
    </lineage>
</organism>
<comment type="similarity">
    <text evidence="5">Belongs to the methyl-accepting chemotaxis (MCP) protein family.</text>
</comment>
<name>A0A7V9Z1L8_9BACL</name>
<evidence type="ECO:0000256" key="7">
    <source>
        <dbReference type="SAM" id="Phobius"/>
    </source>
</evidence>
<dbReference type="CDD" id="cd11386">
    <property type="entry name" value="MCP_signal"/>
    <property type="match status" value="1"/>
</dbReference>